<dbReference type="Gene3D" id="2.130.10.10">
    <property type="entry name" value="YVTN repeat-like/Quinoprotein amine dehydrogenase"/>
    <property type="match status" value="1"/>
</dbReference>
<feature type="chain" id="PRO_5038666135" evidence="1">
    <location>
        <begin position="27"/>
        <end position="364"/>
    </location>
</feature>
<dbReference type="SUPFAM" id="SSF50969">
    <property type="entry name" value="YVTN repeat-like/Quinoprotein amine dehydrogenase"/>
    <property type="match status" value="1"/>
</dbReference>
<evidence type="ECO:0000256" key="1">
    <source>
        <dbReference type="SAM" id="SignalP"/>
    </source>
</evidence>
<dbReference type="Proteomes" id="UP000471126">
    <property type="component" value="Unassembled WGS sequence"/>
</dbReference>
<comment type="caution">
    <text evidence="2">The sequence shown here is derived from an EMBL/GenBank/DDBJ whole genome shotgun (WGS) entry which is preliminary data.</text>
</comment>
<keyword evidence="1" id="KW-0732">Signal</keyword>
<dbReference type="EMBL" id="JAAGWE010000042">
    <property type="protein sequence ID" value="NEM08636.1"/>
    <property type="molecule type" value="Genomic_DNA"/>
</dbReference>
<organism evidence="2 3">
    <name type="scientific">Geodermatophilus normandii</name>
    <dbReference type="NCBI Taxonomy" id="1137989"/>
    <lineage>
        <taxon>Bacteria</taxon>
        <taxon>Bacillati</taxon>
        <taxon>Actinomycetota</taxon>
        <taxon>Actinomycetes</taxon>
        <taxon>Geodermatophilales</taxon>
        <taxon>Geodermatophilaceae</taxon>
        <taxon>Geodermatophilus</taxon>
    </lineage>
</organism>
<dbReference type="InterPro" id="IPR015943">
    <property type="entry name" value="WD40/YVTN_repeat-like_dom_sf"/>
</dbReference>
<evidence type="ECO:0000313" key="3">
    <source>
        <dbReference type="Proteomes" id="UP000471126"/>
    </source>
</evidence>
<feature type="signal peptide" evidence="1">
    <location>
        <begin position="1"/>
        <end position="26"/>
    </location>
</feature>
<reference evidence="2 3" key="1">
    <citation type="submission" date="2019-12" db="EMBL/GenBank/DDBJ databases">
        <title>WGS of CPCC 203550 I12A-02606.</title>
        <authorList>
            <person name="Jiang Z."/>
        </authorList>
    </citation>
    <scope>NUCLEOTIDE SEQUENCE [LARGE SCALE GENOMIC DNA]</scope>
    <source>
        <strain evidence="2 3">I12A-02606</strain>
    </source>
</reference>
<dbReference type="InterPro" id="IPR011044">
    <property type="entry name" value="Quino_amine_DH_bsu"/>
</dbReference>
<proteinExistence type="predicted"/>
<accession>A0A6P0GMZ6</accession>
<dbReference type="AlphaFoldDB" id="A0A6P0GMZ6"/>
<gene>
    <name evidence="2" type="ORF">GCU54_21980</name>
</gene>
<dbReference type="RefSeq" id="WP_163478856.1">
    <property type="nucleotide sequence ID" value="NZ_JAAGWE010000042.1"/>
</dbReference>
<protein>
    <submittedName>
        <fullName evidence="2">Uncharacterized protein</fullName>
    </submittedName>
</protein>
<name>A0A6P0GMZ6_9ACTN</name>
<sequence length="364" mass="35008">MSPRRLPVALLALAAAALPACTSSVAGQGSRGDAAPLTVLTSTTPTSSTAGLVTGVTVTGEETLLLVADPYGGTGLTVVSPATGEVTGEVALPPDTRADTVLVSGGETLVAGEYGSVHGLGRVDPSLGRFAGSVPVAGLPGDATDTVAAATPDGGLLVGVERSGGAPVLVRVDPAAAQVTATAELPLGGLADGEGRIGVEAVAAAPDGSVVVTAVVPREDGDTTTAVLVRLGADLAPAGDPVVLLPGEGSAPTGLAVGPDGTAYTVVAADSGSAAVVAVAPGTAEAQTLLPVDPAPAALAVVDGELWVLHDRVVLTRVDPDGGTVTGELSLCDDGTADGLGVAGDGSLVAVATCGRATVWRVGR</sequence>
<evidence type="ECO:0000313" key="2">
    <source>
        <dbReference type="EMBL" id="NEM08636.1"/>
    </source>
</evidence>